<feature type="compositionally biased region" description="Polar residues" evidence="1">
    <location>
        <begin position="12"/>
        <end position="23"/>
    </location>
</feature>
<dbReference type="AlphaFoldDB" id="A0A0L9TV79"/>
<evidence type="ECO:0000256" key="1">
    <source>
        <dbReference type="SAM" id="MobiDB-lite"/>
    </source>
</evidence>
<dbReference type="EMBL" id="CM003372">
    <property type="protein sequence ID" value="KOM34478.1"/>
    <property type="molecule type" value="Genomic_DNA"/>
</dbReference>
<dbReference type="Gramene" id="KOM34478">
    <property type="protein sequence ID" value="KOM34478"/>
    <property type="gene ID" value="LR48_Vigan02g062800"/>
</dbReference>
<reference evidence="3" key="1">
    <citation type="journal article" date="2015" name="Proc. Natl. Acad. Sci. U.S.A.">
        <title>Genome sequencing of adzuki bean (Vigna angularis) provides insight into high starch and low fat accumulation and domestication.</title>
        <authorList>
            <person name="Yang K."/>
            <person name="Tian Z."/>
            <person name="Chen C."/>
            <person name="Luo L."/>
            <person name="Zhao B."/>
            <person name="Wang Z."/>
            <person name="Yu L."/>
            <person name="Li Y."/>
            <person name="Sun Y."/>
            <person name="Li W."/>
            <person name="Chen Y."/>
            <person name="Li Y."/>
            <person name="Zhang Y."/>
            <person name="Ai D."/>
            <person name="Zhao J."/>
            <person name="Shang C."/>
            <person name="Ma Y."/>
            <person name="Wu B."/>
            <person name="Wang M."/>
            <person name="Gao L."/>
            <person name="Sun D."/>
            <person name="Zhang P."/>
            <person name="Guo F."/>
            <person name="Wang W."/>
            <person name="Li Y."/>
            <person name="Wang J."/>
            <person name="Varshney R.K."/>
            <person name="Wang J."/>
            <person name="Ling H.Q."/>
            <person name="Wan P."/>
        </authorList>
    </citation>
    <scope>NUCLEOTIDE SEQUENCE</scope>
    <source>
        <strain evidence="3">cv. Jingnong 6</strain>
    </source>
</reference>
<organism evidence="2 3">
    <name type="scientific">Phaseolus angularis</name>
    <name type="common">Azuki bean</name>
    <name type="synonym">Vigna angularis</name>
    <dbReference type="NCBI Taxonomy" id="3914"/>
    <lineage>
        <taxon>Eukaryota</taxon>
        <taxon>Viridiplantae</taxon>
        <taxon>Streptophyta</taxon>
        <taxon>Embryophyta</taxon>
        <taxon>Tracheophyta</taxon>
        <taxon>Spermatophyta</taxon>
        <taxon>Magnoliopsida</taxon>
        <taxon>eudicotyledons</taxon>
        <taxon>Gunneridae</taxon>
        <taxon>Pentapetalae</taxon>
        <taxon>rosids</taxon>
        <taxon>fabids</taxon>
        <taxon>Fabales</taxon>
        <taxon>Fabaceae</taxon>
        <taxon>Papilionoideae</taxon>
        <taxon>50 kb inversion clade</taxon>
        <taxon>NPAAA clade</taxon>
        <taxon>indigoferoid/millettioid clade</taxon>
        <taxon>Phaseoleae</taxon>
        <taxon>Vigna</taxon>
    </lineage>
</organism>
<dbReference type="Proteomes" id="UP000053144">
    <property type="component" value="Chromosome 2"/>
</dbReference>
<gene>
    <name evidence="2" type="ORF">LR48_Vigan02g062800</name>
</gene>
<proteinExistence type="predicted"/>
<evidence type="ECO:0000313" key="3">
    <source>
        <dbReference type="Proteomes" id="UP000053144"/>
    </source>
</evidence>
<protein>
    <submittedName>
        <fullName evidence="2">Uncharacterized protein</fullName>
    </submittedName>
</protein>
<feature type="compositionally biased region" description="Basic residues" evidence="1">
    <location>
        <begin position="55"/>
        <end position="68"/>
    </location>
</feature>
<feature type="region of interest" description="Disordered" evidence="1">
    <location>
        <begin position="1"/>
        <end position="24"/>
    </location>
</feature>
<name>A0A0L9TV79_PHAAN</name>
<feature type="compositionally biased region" description="Low complexity" evidence="1">
    <location>
        <begin position="105"/>
        <end position="126"/>
    </location>
</feature>
<evidence type="ECO:0000313" key="2">
    <source>
        <dbReference type="EMBL" id="KOM34478.1"/>
    </source>
</evidence>
<sequence>MPSRTCARPHLNASSHSTAQASQLAPLANSPSFLDADYQPPVLVQPLALALAQPPRRRRMAHRSRSTRVLKGDWAAAASRDYSSPLQDASPAPLRCSSTPPLQDTSPAPLRASPPLSTPATIAPPLRFRHRPPSRFPSAFNADHHRVLSLHRGCQVGEEKRDCALSVSMKVR</sequence>
<accession>A0A0L9TV79</accession>
<feature type="region of interest" description="Disordered" evidence="1">
    <location>
        <begin position="53"/>
        <end position="132"/>
    </location>
</feature>